<dbReference type="AlphaFoldDB" id="A0A7M1LFW5"/>
<evidence type="ECO:0000313" key="3">
    <source>
        <dbReference type="EMBL" id="QOQ87320.1"/>
    </source>
</evidence>
<dbReference type="RefSeq" id="WP_025803890.1">
    <property type="nucleotide sequence ID" value="NZ_CP053842.1"/>
</dbReference>
<evidence type="ECO:0000256" key="2">
    <source>
        <dbReference type="SAM" id="SignalP"/>
    </source>
</evidence>
<evidence type="ECO:0008006" key="5">
    <source>
        <dbReference type="Google" id="ProtNLM"/>
    </source>
</evidence>
<feature type="chain" id="PRO_5029624490" description="Tetratricopeptide repeat protein" evidence="2">
    <location>
        <begin position="23"/>
        <end position="417"/>
    </location>
</feature>
<dbReference type="InterPro" id="IPR019734">
    <property type="entry name" value="TPR_rpt"/>
</dbReference>
<protein>
    <recommendedName>
        <fullName evidence="5">Tetratricopeptide repeat protein</fullName>
    </recommendedName>
</protein>
<organism evidence="3 4">
    <name type="scientific">Campylobacter corcagiensis</name>
    <dbReference type="NCBI Taxonomy" id="1448857"/>
    <lineage>
        <taxon>Bacteria</taxon>
        <taxon>Pseudomonadati</taxon>
        <taxon>Campylobacterota</taxon>
        <taxon>Epsilonproteobacteria</taxon>
        <taxon>Campylobacterales</taxon>
        <taxon>Campylobacteraceae</taxon>
        <taxon>Campylobacter</taxon>
    </lineage>
</organism>
<dbReference type="InterPro" id="IPR011990">
    <property type="entry name" value="TPR-like_helical_dom_sf"/>
</dbReference>
<keyword evidence="4" id="KW-1185">Reference proteome</keyword>
<reference evidence="3 4" key="1">
    <citation type="submission" date="2020-10" db="EMBL/GenBank/DDBJ databases">
        <title>Campylobacter and Helicobacter PacBio genomes.</title>
        <authorList>
            <person name="Lane C."/>
        </authorList>
    </citation>
    <scope>NUCLEOTIDE SEQUENCE [LARGE SCALE GENOMIC DNA]</scope>
    <source>
        <strain evidence="3 4">2016D-0077</strain>
    </source>
</reference>
<dbReference type="Proteomes" id="UP000594749">
    <property type="component" value="Chromosome"/>
</dbReference>
<evidence type="ECO:0000256" key="1">
    <source>
        <dbReference type="PROSITE-ProRule" id="PRU00339"/>
    </source>
</evidence>
<accession>A0A7M1LFW5</accession>
<dbReference type="PROSITE" id="PS50005">
    <property type="entry name" value="TPR"/>
    <property type="match status" value="1"/>
</dbReference>
<dbReference type="OrthoDB" id="9766710at2"/>
<feature type="repeat" description="TPR" evidence="1">
    <location>
        <begin position="127"/>
        <end position="160"/>
    </location>
</feature>
<dbReference type="EMBL" id="CP063078">
    <property type="protein sequence ID" value="QOQ87320.1"/>
    <property type="molecule type" value="Genomic_DNA"/>
</dbReference>
<dbReference type="Gene3D" id="1.25.40.10">
    <property type="entry name" value="Tetratricopeptide repeat domain"/>
    <property type="match status" value="2"/>
</dbReference>
<sequence>MYRCKTLIIALITCFLALNLNAFDKDEETFEILKALTVYNTNPNASIKSYTRLYENTKNSEYLKEAIKIAYVYKTENLGKLIDMASDLLDNDAGFLKIKSAYLVENGNKNEALISAKKLVELEPDSAMSYSVAGMIMDDLGEYKKALDYHLKAYELDDSDINLLRVANILLVRFDDVNLATSKLEKHRLMKGCSTEICSVLLDIYKQNRNFPMILAMDEELYKLTNDNKYMDEVLGFYIYEKNYEKVIELLEKYSYNDKLLVELYAYIKEYDKAIKKADESYNASNDKEFLSLKAMMIYEKNVGSINSEILKDVNECFKASVDENSKGIYQNYYGYLLIDHDIDAKKGVEFVKNALKDEPNSPYYLDSLAWGYYKLGECEKAKKTIDAIDLEFSDYWDSNESKEHIKKIDECLKDIK</sequence>
<proteinExistence type="predicted"/>
<evidence type="ECO:0000313" key="4">
    <source>
        <dbReference type="Proteomes" id="UP000594749"/>
    </source>
</evidence>
<dbReference type="SUPFAM" id="SSF48452">
    <property type="entry name" value="TPR-like"/>
    <property type="match status" value="2"/>
</dbReference>
<feature type="signal peptide" evidence="2">
    <location>
        <begin position="1"/>
        <end position="22"/>
    </location>
</feature>
<gene>
    <name evidence="3" type="ORF">IMC76_00400</name>
</gene>
<keyword evidence="1" id="KW-0802">TPR repeat</keyword>
<keyword evidence="2" id="KW-0732">Signal</keyword>
<name>A0A7M1LFW5_9BACT</name>